<evidence type="ECO:0000313" key="3">
    <source>
        <dbReference type="RefSeq" id="XP_033347238.1"/>
    </source>
</evidence>
<dbReference type="InterPro" id="IPR032084">
    <property type="entry name" value="DUF4812"/>
</dbReference>
<keyword evidence="2" id="KW-1185">Reference proteome</keyword>
<evidence type="ECO:0000259" key="1">
    <source>
        <dbReference type="Pfam" id="PF16071"/>
    </source>
</evidence>
<reference evidence="3" key="1">
    <citation type="submission" date="2025-08" db="UniProtKB">
        <authorList>
            <consortium name="RefSeq"/>
        </authorList>
    </citation>
    <scope>IDENTIFICATION</scope>
    <source>
        <tissue evidence="3">Muscle</tissue>
    </source>
</reference>
<evidence type="ECO:0000313" key="2">
    <source>
        <dbReference type="Proteomes" id="UP000504631"/>
    </source>
</evidence>
<dbReference type="KEGG" id="bvk:117232154"/>
<organism evidence="2 3">
    <name type="scientific">Bombus vosnesenskii</name>
    <dbReference type="NCBI Taxonomy" id="207650"/>
    <lineage>
        <taxon>Eukaryota</taxon>
        <taxon>Metazoa</taxon>
        <taxon>Ecdysozoa</taxon>
        <taxon>Arthropoda</taxon>
        <taxon>Hexapoda</taxon>
        <taxon>Insecta</taxon>
        <taxon>Pterygota</taxon>
        <taxon>Neoptera</taxon>
        <taxon>Endopterygota</taxon>
        <taxon>Hymenoptera</taxon>
        <taxon>Apocrita</taxon>
        <taxon>Aculeata</taxon>
        <taxon>Apoidea</taxon>
        <taxon>Anthophila</taxon>
        <taxon>Apidae</taxon>
        <taxon>Bombus</taxon>
        <taxon>Pyrobombus</taxon>
    </lineage>
</organism>
<protein>
    <submittedName>
        <fullName evidence="3">Uncharacterized protein LOC117232154</fullName>
    </submittedName>
</protein>
<dbReference type="Pfam" id="PF16071">
    <property type="entry name" value="DUF4812"/>
    <property type="match status" value="1"/>
</dbReference>
<sequence length="363" mass="40912">MKTQKCCAHCSGKLISWEDESHACCQPRYVSGNLRISSLNRNVPNASRKRCVKEELPEPLPENRLACYDQFAIAKKLHAENLEHQPLPDKVNDSVFKDVKPEECCNGISSKKCCECCKHEIEDRFMSLTKHYGPVLGCKEPKTKMDLAICWETPINPVYEPPRSTHIDGSEGGLAPAIFSLVQHTSRPIAHSRISRNEKGCTCRQYHCKLEGDLDCSKNGNKKGDYKSVKCCSDSLCNGLNGIKISKQVQVDERPTAGYFRKCVACKDQTRNTREDPRLIKSAVGLALGTEKAENNQQKCGSKTALSKLKTPCVRKSSCINTLAPPFSVVNGCRDADFPEHWRLMSVYQQSYRNPYRRKIYRC</sequence>
<gene>
    <name evidence="3" type="primary">LOC117232154</name>
</gene>
<dbReference type="AlphaFoldDB" id="A0A6J3K2B7"/>
<accession>A0A6J3K2B7</accession>
<dbReference type="RefSeq" id="XP_033347238.1">
    <property type="nucleotide sequence ID" value="XM_033491347.1"/>
</dbReference>
<dbReference type="Proteomes" id="UP000504631">
    <property type="component" value="Unplaced"/>
</dbReference>
<feature type="domain" description="DUF4812" evidence="1">
    <location>
        <begin position="308"/>
        <end position="359"/>
    </location>
</feature>
<proteinExistence type="predicted"/>
<dbReference type="GeneID" id="117232154"/>
<name>A0A6J3K2B7_9HYME</name>